<comment type="caution">
    <text evidence="2">The sequence shown here is derived from an EMBL/GenBank/DDBJ whole genome shotgun (WGS) entry which is preliminary data.</text>
</comment>
<evidence type="ECO:0000313" key="2">
    <source>
        <dbReference type="EMBL" id="HIU40021.1"/>
    </source>
</evidence>
<evidence type="ECO:0000259" key="1">
    <source>
        <dbReference type="SMART" id="SM01040"/>
    </source>
</evidence>
<dbReference type="AlphaFoldDB" id="A0A9D1INU7"/>
<dbReference type="Pfam" id="PF02498">
    <property type="entry name" value="Bro-N"/>
    <property type="match status" value="1"/>
</dbReference>
<feature type="domain" description="Bro-N" evidence="1">
    <location>
        <begin position="17"/>
        <end position="117"/>
    </location>
</feature>
<gene>
    <name evidence="2" type="ORF">IAB68_01795</name>
</gene>
<dbReference type="SMART" id="SM01040">
    <property type="entry name" value="Bro-N"/>
    <property type="match status" value="1"/>
</dbReference>
<reference evidence="2" key="1">
    <citation type="submission" date="2020-10" db="EMBL/GenBank/DDBJ databases">
        <authorList>
            <person name="Gilroy R."/>
        </authorList>
    </citation>
    <scope>NUCLEOTIDE SEQUENCE</scope>
    <source>
        <strain evidence="2">CHK193-30670</strain>
    </source>
</reference>
<organism evidence="2 3">
    <name type="scientific">Candidatus Aphodocola excrementigallinarum</name>
    <dbReference type="NCBI Taxonomy" id="2840670"/>
    <lineage>
        <taxon>Bacteria</taxon>
        <taxon>Bacillati</taxon>
        <taxon>Bacillota</taxon>
        <taxon>Bacilli</taxon>
        <taxon>Candidatus Aphodocola</taxon>
    </lineage>
</organism>
<dbReference type="Proteomes" id="UP000824074">
    <property type="component" value="Unassembled WGS sequence"/>
</dbReference>
<proteinExistence type="predicted"/>
<sequence>MKEDKLKTITNLFQGNEIRSVWDSNKEDYYFSVGDVIKVLTESPRARKYWNALKTKLNEESSELSHNVGQLKLRSSKDGKYYLTDVLDTRCIFRLIESVPSPKTEPFKMWLASLGKERIDEVFDPEKAIHRGIECYINHGYSPYWIEDRLKSILGRNKLTKVWKDNGIEKDYEYGILTNEIYRVWL</sequence>
<accession>A0A9D1INU7</accession>
<name>A0A9D1INU7_9FIRM</name>
<dbReference type="EMBL" id="DVMT01000017">
    <property type="protein sequence ID" value="HIU40021.1"/>
    <property type="molecule type" value="Genomic_DNA"/>
</dbReference>
<dbReference type="InterPro" id="IPR003497">
    <property type="entry name" value="BRO_N_domain"/>
</dbReference>
<protein>
    <submittedName>
        <fullName evidence="2">Phage antirepressor protein</fullName>
    </submittedName>
</protein>
<reference evidence="2" key="2">
    <citation type="journal article" date="2021" name="PeerJ">
        <title>Extensive microbial diversity within the chicken gut microbiome revealed by metagenomics and culture.</title>
        <authorList>
            <person name="Gilroy R."/>
            <person name="Ravi A."/>
            <person name="Getino M."/>
            <person name="Pursley I."/>
            <person name="Horton D.L."/>
            <person name="Alikhan N.F."/>
            <person name="Baker D."/>
            <person name="Gharbi K."/>
            <person name="Hall N."/>
            <person name="Watson M."/>
            <person name="Adriaenssens E.M."/>
            <person name="Foster-Nyarko E."/>
            <person name="Jarju S."/>
            <person name="Secka A."/>
            <person name="Antonio M."/>
            <person name="Oren A."/>
            <person name="Chaudhuri R.R."/>
            <person name="La Ragione R."/>
            <person name="Hildebrand F."/>
            <person name="Pallen M.J."/>
        </authorList>
    </citation>
    <scope>NUCLEOTIDE SEQUENCE</scope>
    <source>
        <strain evidence="2">CHK193-30670</strain>
    </source>
</reference>
<evidence type="ECO:0000313" key="3">
    <source>
        <dbReference type="Proteomes" id="UP000824074"/>
    </source>
</evidence>